<dbReference type="OrthoDB" id="6365413at2"/>
<dbReference type="InterPro" id="IPR013424">
    <property type="entry name" value="Ice-binding_C"/>
</dbReference>
<accession>N6VS67</accession>
<keyword evidence="1" id="KW-0732">Signal</keyword>
<dbReference type="AlphaFoldDB" id="N6VS67"/>
<dbReference type="NCBIfam" id="TIGR02595">
    <property type="entry name" value="PEP_CTERM"/>
    <property type="match status" value="1"/>
</dbReference>
<dbReference type="EMBL" id="APLQ01000014">
    <property type="protein sequence ID" value="ENO13025.1"/>
    <property type="molecule type" value="Genomic_DNA"/>
</dbReference>
<feature type="chain" id="PRO_5004126541" evidence="1">
    <location>
        <begin position="22"/>
        <end position="227"/>
    </location>
</feature>
<evidence type="ECO:0000313" key="3">
    <source>
        <dbReference type="EMBL" id="ENO13025.1"/>
    </source>
</evidence>
<dbReference type="HOGENOM" id="CLU_1218577_0_0_6"/>
<comment type="caution">
    <text evidence="3">The sequence shown here is derived from an EMBL/GenBank/DDBJ whole genome shotgun (WGS) entry which is preliminary data.</text>
</comment>
<dbReference type="STRING" id="626887.J057_16545"/>
<proteinExistence type="predicted"/>
<feature type="domain" description="Ice-binding protein C-terminal" evidence="2">
    <location>
        <begin position="202"/>
        <end position="226"/>
    </location>
</feature>
<evidence type="ECO:0000313" key="4">
    <source>
        <dbReference type="Proteomes" id="UP000013165"/>
    </source>
</evidence>
<evidence type="ECO:0000256" key="1">
    <source>
        <dbReference type="SAM" id="SignalP"/>
    </source>
</evidence>
<dbReference type="Proteomes" id="UP000013165">
    <property type="component" value="Unassembled WGS sequence"/>
</dbReference>
<keyword evidence="4" id="KW-1185">Reference proteome</keyword>
<name>N6VS67_9GAMM</name>
<reference evidence="3 4" key="1">
    <citation type="journal article" date="2013" name="Genome Announc.">
        <title>Genome Sequence of the Polycyclic Aromatic Hydrocarbon-Degrading Bacterium Strain Marinobacter nanhaiticus D15-8WT.</title>
        <authorList>
            <person name="Cui Z."/>
            <person name="Gao W."/>
            <person name="Li Q."/>
            <person name="Xu G."/>
            <person name="Zheng L."/>
        </authorList>
    </citation>
    <scope>NUCLEOTIDE SEQUENCE [LARGE SCALE GENOMIC DNA]</scope>
    <source>
        <strain evidence="3 4">D15-8W</strain>
    </source>
</reference>
<dbReference type="PATRIC" id="fig|626887.3.peg.3308"/>
<dbReference type="Pfam" id="PF07589">
    <property type="entry name" value="PEP-CTERM"/>
    <property type="match status" value="1"/>
</dbReference>
<dbReference type="RefSeq" id="WP_004581250.1">
    <property type="nucleotide sequence ID" value="NZ_AP028878.1"/>
</dbReference>
<dbReference type="eggNOG" id="ENOG5033HM4">
    <property type="taxonomic scope" value="Bacteria"/>
</dbReference>
<protein>
    <submittedName>
        <fullName evidence="3">PEP-CTERM sorting domain-containing protein</fullName>
    </submittedName>
</protein>
<sequence>MFAKKLLAGSVFMFAAGSVAAMPTDLADLESDDGDQVFADVSEGQYSDTYASYVTLTDTDGDLDDSNVTLLAEYANLASGNSFGIYDQNTGEELSLFTGGTDVNTGVTISFDLATGEATNLTTEESAEVGSTFGFYIDNGDGNKYYSDPEMNDGFDPALIYDTVGTSGEGLFGSNLVVAFEDQEAGDRDYNDLVVGLTDVEAVPEPGTLALFGMGLLGMGAAARRKS</sequence>
<organism evidence="3 4">
    <name type="scientific">Marinobacter nanhaiticus D15-8W</name>
    <dbReference type="NCBI Taxonomy" id="626887"/>
    <lineage>
        <taxon>Bacteria</taxon>
        <taxon>Pseudomonadati</taxon>
        <taxon>Pseudomonadota</taxon>
        <taxon>Gammaproteobacteria</taxon>
        <taxon>Pseudomonadales</taxon>
        <taxon>Marinobacteraceae</taxon>
        <taxon>Marinobacter</taxon>
    </lineage>
</organism>
<feature type="signal peptide" evidence="1">
    <location>
        <begin position="1"/>
        <end position="21"/>
    </location>
</feature>
<gene>
    <name evidence="3" type="ORF">J057_16545</name>
</gene>
<evidence type="ECO:0000259" key="2">
    <source>
        <dbReference type="Pfam" id="PF07589"/>
    </source>
</evidence>